<evidence type="ECO:0000313" key="1">
    <source>
        <dbReference type="EMBL" id="KAF4452041.1"/>
    </source>
</evidence>
<organism evidence="1 2">
    <name type="scientific">Fusarium austroafricanum</name>
    <dbReference type="NCBI Taxonomy" id="2364996"/>
    <lineage>
        <taxon>Eukaryota</taxon>
        <taxon>Fungi</taxon>
        <taxon>Dikarya</taxon>
        <taxon>Ascomycota</taxon>
        <taxon>Pezizomycotina</taxon>
        <taxon>Sordariomycetes</taxon>
        <taxon>Hypocreomycetidae</taxon>
        <taxon>Hypocreales</taxon>
        <taxon>Nectriaceae</taxon>
        <taxon>Fusarium</taxon>
        <taxon>Fusarium concolor species complex</taxon>
    </lineage>
</organism>
<evidence type="ECO:0000313" key="2">
    <source>
        <dbReference type="Proteomes" id="UP000605986"/>
    </source>
</evidence>
<protein>
    <submittedName>
        <fullName evidence="1">Uncharacterized protein</fullName>
    </submittedName>
</protein>
<name>A0A8H4P125_9HYPO</name>
<dbReference type="AlphaFoldDB" id="A0A8H4P125"/>
<accession>A0A8H4P125</accession>
<dbReference type="Proteomes" id="UP000605986">
    <property type="component" value="Unassembled WGS sequence"/>
</dbReference>
<sequence>MGSNTKSIETTNKLEITLKEKLASSAKGPSVSDSGTHFELGHDTSLPPTVNYGPVPNFIFFPFADITVQSDVTQQVLAPPNLARSRPANVPTESLFQLDNIEVVKLISCAHRYGWMRLGTFNEGPFMSPEFLESFLKNVFHCWFSEIGETTTPKIALSSKKLTHVKAGRFNAGLPADGGFQTGP</sequence>
<keyword evidence="2" id="KW-1185">Reference proteome</keyword>
<proteinExistence type="predicted"/>
<gene>
    <name evidence="1" type="ORF">F53441_5054</name>
</gene>
<reference evidence="1" key="1">
    <citation type="submission" date="2020-01" db="EMBL/GenBank/DDBJ databases">
        <title>Identification and distribution of gene clusters putatively required for synthesis of sphingolipid metabolism inhibitors in phylogenetically diverse species of the filamentous fungus Fusarium.</title>
        <authorList>
            <person name="Kim H.-S."/>
            <person name="Busman M."/>
            <person name="Brown D.W."/>
            <person name="Divon H."/>
            <person name="Uhlig S."/>
            <person name="Proctor R.H."/>
        </authorList>
    </citation>
    <scope>NUCLEOTIDE SEQUENCE</scope>
    <source>
        <strain evidence="1">NRRL 53441</strain>
    </source>
</reference>
<dbReference type="EMBL" id="JAADJG010000201">
    <property type="protein sequence ID" value="KAF4452041.1"/>
    <property type="molecule type" value="Genomic_DNA"/>
</dbReference>
<comment type="caution">
    <text evidence="1">The sequence shown here is derived from an EMBL/GenBank/DDBJ whole genome shotgun (WGS) entry which is preliminary data.</text>
</comment>